<protein>
    <submittedName>
        <fullName evidence="1">Uncharacterized protein</fullName>
    </submittedName>
</protein>
<dbReference type="Proteomes" id="UP000232688">
    <property type="component" value="Unassembled WGS sequence"/>
</dbReference>
<evidence type="ECO:0000313" key="2">
    <source>
        <dbReference type="Proteomes" id="UP000232688"/>
    </source>
</evidence>
<comment type="caution">
    <text evidence="1">The sequence shown here is derived from an EMBL/GenBank/DDBJ whole genome shotgun (WGS) entry which is preliminary data.</text>
</comment>
<sequence length="113" mass="13481">MENNFDTSVDYIINIQVIKRSDKYFYLNTSELIEKYDAITKEILHETKLHREIDYSNVMINVFGITKIIQTKNIYFVTEDTLRNYLKENFPSLNWLDKYGLALQLSNICTKEK</sequence>
<dbReference type="AlphaFoldDB" id="A0A2N0RZ13"/>
<proteinExistence type="predicted"/>
<organism evidence="1 2">
    <name type="scientific">Rhizophagus irregularis</name>
    <dbReference type="NCBI Taxonomy" id="588596"/>
    <lineage>
        <taxon>Eukaryota</taxon>
        <taxon>Fungi</taxon>
        <taxon>Fungi incertae sedis</taxon>
        <taxon>Mucoromycota</taxon>
        <taxon>Glomeromycotina</taxon>
        <taxon>Glomeromycetes</taxon>
        <taxon>Glomerales</taxon>
        <taxon>Glomeraceae</taxon>
        <taxon>Rhizophagus</taxon>
    </lineage>
</organism>
<evidence type="ECO:0000313" key="1">
    <source>
        <dbReference type="EMBL" id="PKC68553.1"/>
    </source>
</evidence>
<dbReference type="VEuPathDB" id="FungiDB:FUN_005385"/>
<accession>A0A2N0RZ13</accession>
<name>A0A2N0RZ13_9GLOM</name>
<reference evidence="1 2" key="1">
    <citation type="submission" date="2017-10" db="EMBL/GenBank/DDBJ databases">
        <title>Extensive intraspecific genome diversity in a model arbuscular mycorrhizal fungus.</title>
        <authorList>
            <person name="Chen E.C.H."/>
            <person name="Morin E."/>
            <person name="Baudet D."/>
            <person name="Noel J."/>
            <person name="Ndikumana S."/>
            <person name="Charron P."/>
            <person name="St-Onge C."/>
            <person name="Giorgi J."/>
            <person name="Grigoriev I.V."/>
            <person name="Roux C."/>
            <person name="Martin F.M."/>
            <person name="Corradi N."/>
        </authorList>
    </citation>
    <scope>NUCLEOTIDE SEQUENCE [LARGE SCALE GENOMIC DNA]</scope>
    <source>
        <strain evidence="1 2">A1</strain>
    </source>
</reference>
<dbReference type="VEuPathDB" id="FungiDB:RhiirFUN_005090"/>
<reference evidence="1 2" key="2">
    <citation type="submission" date="2017-10" db="EMBL/GenBank/DDBJ databases">
        <title>Genome analyses suggest a sexual origin of heterokaryosis in a supposedly ancient asexual fungus.</title>
        <authorList>
            <person name="Corradi N."/>
            <person name="Sedzielewska K."/>
            <person name="Noel J."/>
            <person name="Charron P."/>
            <person name="Farinelli L."/>
            <person name="Marton T."/>
            <person name="Kruger M."/>
            <person name="Pelin A."/>
            <person name="Brachmann A."/>
            <person name="Corradi N."/>
        </authorList>
    </citation>
    <scope>NUCLEOTIDE SEQUENCE [LARGE SCALE GENOMIC DNA]</scope>
    <source>
        <strain evidence="1 2">A1</strain>
    </source>
</reference>
<gene>
    <name evidence="1" type="ORF">RhiirA1_534133</name>
</gene>
<dbReference type="EMBL" id="LLXH01000326">
    <property type="protein sequence ID" value="PKC68553.1"/>
    <property type="molecule type" value="Genomic_DNA"/>
</dbReference>
<dbReference type="VEuPathDB" id="FungiDB:RhiirA1_534133"/>